<dbReference type="InterPro" id="IPR029063">
    <property type="entry name" value="SAM-dependent_MTases_sf"/>
</dbReference>
<proteinExistence type="inferred from homology"/>
<dbReference type="PANTHER" id="PTHR35897:SF1">
    <property type="entry name" value="METHYLTRANSFERASE AUSD"/>
    <property type="match status" value="1"/>
</dbReference>
<name>M2RGB9_CERS8</name>
<evidence type="ECO:0000256" key="4">
    <source>
        <dbReference type="ARBA" id="ARBA00038314"/>
    </source>
</evidence>
<dbReference type="AlphaFoldDB" id="M2RGB9"/>
<dbReference type="Gene3D" id="3.40.50.150">
    <property type="entry name" value="Vaccinia Virus protein VP39"/>
    <property type="match status" value="1"/>
</dbReference>
<comment type="similarity">
    <text evidence="4">Belongs to the class I-like SAM-binding methyltransferase superfamily.</text>
</comment>
<dbReference type="STRING" id="914234.M2RGB9"/>
<sequence length="294" mass="32920">MTGLPRPQTEFQPSASDMEFMKFLTGIDDEELLKRHVNGIREEAYKIFPYPYISAFAFARRRIDGLPAYTKCLQLGRERKDAIFLDIGCGFGNDVRAIITDGYPIENVVASDLKHEFWDLGHKLFRSTAESLPVPFLEGDVFDPSFLSPSHPFYSPPDTPSPDLNSIMSLSPLLGHISVIHASLLFHLFDEEGQSKLARLLASLLSPRSGSLIFGSHTGRFEKGLNPTSWPGNVDSKFCHSPESWEALWDGCVFEKGTVKVEATLNALDADMERLGMTAEEGRMYRIAWSVTRV</sequence>
<evidence type="ECO:0008006" key="7">
    <source>
        <dbReference type="Google" id="ProtNLM"/>
    </source>
</evidence>
<dbReference type="Proteomes" id="UP000016930">
    <property type="component" value="Unassembled WGS sequence"/>
</dbReference>
<organism evidence="5 6">
    <name type="scientific">Ceriporiopsis subvermispora (strain B)</name>
    <name type="common">White-rot fungus</name>
    <name type="synonym">Gelatoporia subvermispora</name>
    <dbReference type="NCBI Taxonomy" id="914234"/>
    <lineage>
        <taxon>Eukaryota</taxon>
        <taxon>Fungi</taxon>
        <taxon>Dikarya</taxon>
        <taxon>Basidiomycota</taxon>
        <taxon>Agaricomycotina</taxon>
        <taxon>Agaricomycetes</taxon>
        <taxon>Polyporales</taxon>
        <taxon>Gelatoporiaceae</taxon>
        <taxon>Gelatoporia</taxon>
    </lineage>
</organism>
<evidence type="ECO:0000256" key="2">
    <source>
        <dbReference type="ARBA" id="ARBA00022679"/>
    </source>
</evidence>
<keyword evidence="6" id="KW-1185">Reference proteome</keyword>
<dbReference type="SUPFAM" id="SSF53335">
    <property type="entry name" value="S-adenosyl-L-methionine-dependent methyltransferases"/>
    <property type="match status" value="1"/>
</dbReference>
<dbReference type="GO" id="GO:0016740">
    <property type="term" value="F:transferase activity"/>
    <property type="evidence" value="ECO:0007669"/>
    <property type="project" value="UniProtKB-KW"/>
</dbReference>
<dbReference type="InterPro" id="IPR051654">
    <property type="entry name" value="Meroterpenoid_MTases"/>
</dbReference>
<accession>M2RGB9</accession>
<evidence type="ECO:0000256" key="1">
    <source>
        <dbReference type="ARBA" id="ARBA00005179"/>
    </source>
</evidence>
<dbReference type="EMBL" id="KB445796">
    <property type="protein sequence ID" value="EMD37497.1"/>
    <property type="molecule type" value="Genomic_DNA"/>
</dbReference>
<dbReference type="OrthoDB" id="2094832at2759"/>
<dbReference type="PANTHER" id="PTHR35897">
    <property type="entry name" value="METHYLTRANSFERASE AUSD"/>
    <property type="match status" value="1"/>
</dbReference>
<protein>
    <recommendedName>
        <fullName evidence="7">Methyltransferase domain-containing protein</fullName>
    </recommendedName>
</protein>
<evidence type="ECO:0000313" key="5">
    <source>
        <dbReference type="EMBL" id="EMD37497.1"/>
    </source>
</evidence>
<evidence type="ECO:0000313" key="6">
    <source>
        <dbReference type="Proteomes" id="UP000016930"/>
    </source>
</evidence>
<dbReference type="HOGENOM" id="CLU_051542_1_1_1"/>
<comment type="pathway">
    <text evidence="1">Secondary metabolite biosynthesis.</text>
</comment>
<reference evidence="5 6" key="1">
    <citation type="journal article" date="2012" name="Proc. Natl. Acad. Sci. U.S.A.">
        <title>Comparative genomics of Ceriporiopsis subvermispora and Phanerochaete chrysosporium provide insight into selective ligninolysis.</title>
        <authorList>
            <person name="Fernandez-Fueyo E."/>
            <person name="Ruiz-Duenas F.J."/>
            <person name="Ferreira P."/>
            <person name="Floudas D."/>
            <person name="Hibbett D.S."/>
            <person name="Canessa P."/>
            <person name="Larrondo L.F."/>
            <person name="James T.Y."/>
            <person name="Seelenfreund D."/>
            <person name="Lobos S."/>
            <person name="Polanco R."/>
            <person name="Tello M."/>
            <person name="Honda Y."/>
            <person name="Watanabe T."/>
            <person name="Watanabe T."/>
            <person name="Ryu J.S."/>
            <person name="Kubicek C.P."/>
            <person name="Schmoll M."/>
            <person name="Gaskell J."/>
            <person name="Hammel K.E."/>
            <person name="St John F.J."/>
            <person name="Vanden Wymelenberg A."/>
            <person name="Sabat G."/>
            <person name="Splinter BonDurant S."/>
            <person name="Syed K."/>
            <person name="Yadav J.S."/>
            <person name="Doddapaneni H."/>
            <person name="Subramanian V."/>
            <person name="Lavin J.L."/>
            <person name="Oguiza J.A."/>
            <person name="Perez G."/>
            <person name="Pisabarro A.G."/>
            <person name="Ramirez L."/>
            <person name="Santoyo F."/>
            <person name="Master E."/>
            <person name="Coutinho P.M."/>
            <person name="Henrissat B."/>
            <person name="Lombard V."/>
            <person name="Magnuson J.K."/>
            <person name="Kuees U."/>
            <person name="Hori C."/>
            <person name="Igarashi K."/>
            <person name="Samejima M."/>
            <person name="Held B.W."/>
            <person name="Barry K.W."/>
            <person name="LaButti K.M."/>
            <person name="Lapidus A."/>
            <person name="Lindquist E.A."/>
            <person name="Lucas S.M."/>
            <person name="Riley R."/>
            <person name="Salamov A.A."/>
            <person name="Hoffmeister D."/>
            <person name="Schwenk D."/>
            <person name="Hadar Y."/>
            <person name="Yarden O."/>
            <person name="de Vries R.P."/>
            <person name="Wiebenga A."/>
            <person name="Stenlid J."/>
            <person name="Eastwood D."/>
            <person name="Grigoriev I.V."/>
            <person name="Berka R.M."/>
            <person name="Blanchette R.A."/>
            <person name="Kersten P."/>
            <person name="Martinez A.T."/>
            <person name="Vicuna R."/>
            <person name="Cullen D."/>
        </authorList>
    </citation>
    <scope>NUCLEOTIDE SEQUENCE [LARGE SCALE GENOMIC DNA]</scope>
    <source>
        <strain evidence="5 6">B</strain>
    </source>
</reference>
<evidence type="ECO:0000256" key="3">
    <source>
        <dbReference type="ARBA" id="ARBA00022691"/>
    </source>
</evidence>
<gene>
    <name evidence="5" type="ORF">CERSUDRAFT_154156</name>
</gene>
<keyword evidence="3" id="KW-0949">S-adenosyl-L-methionine</keyword>
<keyword evidence="2" id="KW-0808">Transferase</keyword>